<protein>
    <submittedName>
        <fullName evidence="1">Uncharacterized protein</fullName>
    </submittedName>
</protein>
<keyword evidence="2" id="KW-1185">Reference proteome</keyword>
<comment type="caution">
    <text evidence="1">The sequence shown here is derived from an EMBL/GenBank/DDBJ whole genome shotgun (WGS) entry which is preliminary data.</text>
</comment>
<reference evidence="1" key="1">
    <citation type="submission" date="2021-11" db="EMBL/GenBank/DDBJ databases">
        <authorList>
            <consortium name="Genoscope - CEA"/>
            <person name="William W."/>
        </authorList>
    </citation>
    <scope>NUCLEOTIDE SEQUENCE</scope>
</reference>
<sequence>MPSYTRARTCIATSLIACAGARPAHQRCGWGTATFSPVELFGRALAVLDVRPVSFGGAHLFNPSVAPLPLETRAVLRQKGGDPVYLVAFRYRGGFCELLCGRAPIEPPLHIRGMLCLYDRTFRELACLRDVVHEAQSARPADYGSYDVFLKTIAGRIYATSVFYGRKRKRGIRRDVAEFYLHSIDVLRRNNTITARKRWLAHADVASPASLDVTRFGKNLGIVWDGTAADPFSLLHWLDQNVADVRRGVPPLLQRPINAVPGVGLRGRRLHHNGSPLSVDAWCPGLRLSFGHVHTDEINATARFLPLLSPLSSWAASYRGPPPGTVYIHYIVLWRHDPPHQIVTMSRPFCFPSLDAPDRCDLIQFVSGYARAPGSGDLIVTYGINDCLSARVQVPVEDMLTLAFQNDSAARRRWCRPPRHHGDKSPG</sequence>
<dbReference type="AlphaFoldDB" id="A0A8J2WZR7"/>
<name>A0A8J2WZR7_9STRA</name>
<dbReference type="Proteomes" id="UP000789595">
    <property type="component" value="Unassembled WGS sequence"/>
</dbReference>
<evidence type="ECO:0000313" key="1">
    <source>
        <dbReference type="EMBL" id="CAH0372655.1"/>
    </source>
</evidence>
<accession>A0A8J2WZR7</accession>
<dbReference type="EMBL" id="CAKKNE010000003">
    <property type="protein sequence ID" value="CAH0372655.1"/>
    <property type="molecule type" value="Genomic_DNA"/>
</dbReference>
<organism evidence="1 2">
    <name type="scientific">Pelagomonas calceolata</name>
    <dbReference type="NCBI Taxonomy" id="35677"/>
    <lineage>
        <taxon>Eukaryota</taxon>
        <taxon>Sar</taxon>
        <taxon>Stramenopiles</taxon>
        <taxon>Ochrophyta</taxon>
        <taxon>Pelagophyceae</taxon>
        <taxon>Pelagomonadales</taxon>
        <taxon>Pelagomonadaceae</taxon>
        <taxon>Pelagomonas</taxon>
    </lineage>
</organism>
<gene>
    <name evidence="1" type="ORF">PECAL_3P26670</name>
</gene>
<evidence type="ECO:0000313" key="2">
    <source>
        <dbReference type="Proteomes" id="UP000789595"/>
    </source>
</evidence>
<proteinExistence type="predicted"/>